<evidence type="ECO:0000313" key="1">
    <source>
        <dbReference type="EMBL" id="PUA32953.1"/>
    </source>
</evidence>
<dbReference type="Proteomes" id="UP000244066">
    <property type="component" value="Unassembled WGS sequence"/>
</dbReference>
<sequence>MSMAKISEDEHFQLLAFLLTSARGCVDEPAIYGPLRLIDAAERLINIIEGKHQRKVVELEEIRELIQKARDYVVTNEEEFIKALDQLTLKISRIIKRDVITFGPTNSQYTKNGK</sequence>
<accession>A0A2R7Y655</accession>
<dbReference type="AlphaFoldDB" id="A0A2R7Y655"/>
<reference evidence="1 2" key="1">
    <citation type="submission" date="2017-04" db="EMBL/GenBank/DDBJ databases">
        <title>Draft Aigarchaeota genome from a New Zealand hot spring.</title>
        <authorList>
            <person name="Reysenbach A.-L."/>
            <person name="Donaho J.A."/>
            <person name="Gerhart J."/>
            <person name="Kelley J.F."/>
            <person name="Kouba K."/>
            <person name="Podar M."/>
            <person name="Stott M."/>
        </authorList>
    </citation>
    <scope>NUCLEOTIDE SEQUENCE [LARGE SCALE GENOMIC DNA]</scope>
    <source>
        <strain evidence="1">NZ13_MG1</strain>
    </source>
</reference>
<evidence type="ECO:0000313" key="2">
    <source>
        <dbReference type="Proteomes" id="UP000244066"/>
    </source>
</evidence>
<organism evidence="1 2">
    <name type="scientific">Candidatus Terraquivivens tikiterensis</name>
    <dbReference type="NCBI Taxonomy" id="1980982"/>
    <lineage>
        <taxon>Archaea</taxon>
        <taxon>Nitrososphaerota</taxon>
        <taxon>Candidatus Wolframiiraptoraceae</taxon>
        <taxon>Candidatus Terraquivivens</taxon>
    </lineage>
</organism>
<dbReference type="InterPro" id="IPR046074">
    <property type="entry name" value="DUF6092"/>
</dbReference>
<gene>
    <name evidence="1" type="ORF">B9J98_03455</name>
</gene>
<dbReference type="Pfam" id="PF19585">
    <property type="entry name" value="DUF6092"/>
    <property type="match status" value="1"/>
</dbReference>
<protein>
    <submittedName>
        <fullName evidence="1">Uncharacterized protein</fullName>
    </submittedName>
</protein>
<comment type="caution">
    <text evidence="1">The sequence shown here is derived from an EMBL/GenBank/DDBJ whole genome shotgun (WGS) entry which is preliminary data.</text>
</comment>
<proteinExistence type="predicted"/>
<dbReference type="EMBL" id="NDWU01000006">
    <property type="protein sequence ID" value="PUA32953.1"/>
    <property type="molecule type" value="Genomic_DNA"/>
</dbReference>
<name>A0A2R7Y655_9ARCH</name>